<protein>
    <recommendedName>
        <fullName evidence="1">dTDP-4-dehydrorhamnose 3,5-epimerase</fullName>
        <ecNumber evidence="1">5.1.3.13</ecNumber>
    </recommendedName>
    <alternativeName>
        <fullName evidence="1">Thymidine diphospho-4-keto-rhamnose 3,5-epimerase</fullName>
    </alternativeName>
</protein>
<dbReference type="Gene3D" id="2.60.120.10">
    <property type="entry name" value="Jelly Rolls"/>
    <property type="match status" value="1"/>
</dbReference>
<reference evidence="2 3" key="1">
    <citation type="submission" date="2024-10" db="EMBL/GenBank/DDBJ databases">
        <authorList>
            <person name="Ratan Roy A."/>
            <person name="Morales Sandoval P.H."/>
            <person name="De Los Santos Villalobos S."/>
            <person name="Chakraborty S."/>
            <person name="Mukherjee J."/>
        </authorList>
    </citation>
    <scope>NUCLEOTIDE SEQUENCE [LARGE SCALE GENOMIC DNA]</scope>
    <source>
        <strain evidence="2 3">S1</strain>
    </source>
</reference>
<dbReference type="EMBL" id="JBHZOL010000021">
    <property type="protein sequence ID" value="MFE4105276.1"/>
    <property type="molecule type" value="Genomic_DNA"/>
</dbReference>
<evidence type="ECO:0000313" key="2">
    <source>
        <dbReference type="EMBL" id="MFE4105276.1"/>
    </source>
</evidence>
<organism evidence="2 3">
    <name type="scientific">Almyronema epifaneia S1</name>
    <dbReference type="NCBI Taxonomy" id="2991925"/>
    <lineage>
        <taxon>Bacteria</taxon>
        <taxon>Bacillati</taxon>
        <taxon>Cyanobacteriota</taxon>
        <taxon>Cyanophyceae</taxon>
        <taxon>Nodosilineales</taxon>
        <taxon>Nodosilineaceae</taxon>
        <taxon>Almyronema</taxon>
        <taxon>Almyronema epifaneia</taxon>
    </lineage>
</organism>
<comment type="function">
    <text evidence="1">Catalyzes the epimerization of the C3' and C5'positions of dTDP-6-deoxy-D-xylo-4-hexulose, forming dTDP-6-deoxy-L-lyxo-4-hexulose.</text>
</comment>
<sequence>MDIKPTPIPGCYEIHPRIFTDQRGSFVKTFHQDIFRQHGLETHFAEEYYSHSRQNVLRGLHFQLPPQDHVKLVYCTAGEVLDAVVDLRLGSPTYGQFATFSLSAENAIALYMPKGLAHGFYAVSEQATMLYRVSTVYSPEHDAGIRWDSAGIPWPSAVPILSSRDQTFPTLADFASPFVFSAPLEPARV</sequence>
<dbReference type="NCBIfam" id="TIGR01221">
    <property type="entry name" value="rmlC"/>
    <property type="match status" value="1"/>
</dbReference>
<dbReference type="PANTHER" id="PTHR21047:SF2">
    <property type="entry name" value="THYMIDINE DIPHOSPHO-4-KETO-RHAMNOSE 3,5-EPIMERASE"/>
    <property type="match status" value="1"/>
</dbReference>
<evidence type="ECO:0000313" key="3">
    <source>
        <dbReference type="Proteomes" id="UP001600165"/>
    </source>
</evidence>
<gene>
    <name evidence="2" type="primary">rfbC</name>
    <name evidence="2" type="ORF">ACFVKH_03235</name>
</gene>
<dbReference type="RefSeq" id="WP_377961536.1">
    <property type="nucleotide sequence ID" value="NZ_JBHZOL010000021.1"/>
</dbReference>
<dbReference type="InterPro" id="IPR011051">
    <property type="entry name" value="RmlC_Cupin_sf"/>
</dbReference>
<proteinExistence type="inferred from homology"/>
<dbReference type="Proteomes" id="UP001600165">
    <property type="component" value="Unassembled WGS sequence"/>
</dbReference>
<comment type="subunit">
    <text evidence="1">Homodimer.</text>
</comment>
<dbReference type="CDD" id="cd00438">
    <property type="entry name" value="cupin_RmlC"/>
    <property type="match status" value="1"/>
</dbReference>
<dbReference type="Pfam" id="PF00908">
    <property type="entry name" value="dTDP_sugar_isom"/>
    <property type="match status" value="1"/>
</dbReference>
<comment type="similarity">
    <text evidence="1">Belongs to the dTDP-4-dehydrorhamnose 3,5-epimerase family.</text>
</comment>
<keyword evidence="1 2" id="KW-0413">Isomerase</keyword>
<evidence type="ECO:0000256" key="1">
    <source>
        <dbReference type="RuleBase" id="RU364069"/>
    </source>
</evidence>
<name>A0ABW6IAT5_9CYAN</name>
<comment type="pathway">
    <text evidence="1">Carbohydrate biosynthesis; dTDP-L-rhamnose biosynthesis.</text>
</comment>
<dbReference type="InterPro" id="IPR014710">
    <property type="entry name" value="RmlC-like_jellyroll"/>
</dbReference>
<keyword evidence="3" id="KW-1185">Reference proteome</keyword>
<dbReference type="EC" id="5.1.3.13" evidence="1"/>
<dbReference type="GO" id="GO:0008830">
    <property type="term" value="F:dTDP-4-dehydrorhamnose 3,5-epimerase activity"/>
    <property type="evidence" value="ECO:0007669"/>
    <property type="project" value="UniProtKB-EC"/>
</dbReference>
<dbReference type="PANTHER" id="PTHR21047">
    <property type="entry name" value="DTDP-6-DEOXY-D-GLUCOSE-3,5 EPIMERASE"/>
    <property type="match status" value="1"/>
</dbReference>
<comment type="catalytic activity">
    <reaction evidence="1">
        <text>dTDP-4-dehydro-6-deoxy-alpha-D-glucose = dTDP-4-dehydro-beta-L-rhamnose</text>
        <dbReference type="Rhea" id="RHEA:16969"/>
        <dbReference type="ChEBI" id="CHEBI:57649"/>
        <dbReference type="ChEBI" id="CHEBI:62830"/>
        <dbReference type="EC" id="5.1.3.13"/>
    </reaction>
</comment>
<comment type="caution">
    <text evidence="2">The sequence shown here is derived from an EMBL/GenBank/DDBJ whole genome shotgun (WGS) entry which is preliminary data.</text>
</comment>
<dbReference type="SUPFAM" id="SSF51182">
    <property type="entry name" value="RmlC-like cupins"/>
    <property type="match status" value="1"/>
</dbReference>
<dbReference type="InterPro" id="IPR000888">
    <property type="entry name" value="RmlC-like"/>
</dbReference>
<accession>A0ABW6IAT5</accession>